<comment type="subunit">
    <text evidence="8">Component of the lipopolysaccharide transport and assembly complex. The LptBFG transporter is composed of two ATP-binding proteins (LptB) and two transmembrane proteins (LptF and LptG).</text>
</comment>
<comment type="caution">
    <text evidence="11">The sequence shown here is derived from an EMBL/GenBank/DDBJ whole genome shotgun (WGS) entry which is preliminary data.</text>
</comment>
<comment type="function">
    <text evidence="1">Part of the ABC transporter complex LptBFG involved in the translocation of lipopolysaccharide (LPS) from the inner membrane to the outer membrane.</text>
</comment>
<dbReference type="Pfam" id="PF03739">
    <property type="entry name" value="LptF_LptG"/>
    <property type="match status" value="1"/>
</dbReference>
<evidence type="ECO:0000256" key="4">
    <source>
        <dbReference type="ARBA" id="ARBA00022475"/>
    </source>
</evidence>
<comment type="subcellular location">
    <subcellularLocation>
        <location evidence="2">Cell membrane</location>
        <topology evidence="2">Multi-pass membrane protein</topology>
    </subcellularLocation>
</comment>
<feature type="transmembrane region" description="Helical" evidence="10">
    <location>
        <begin position="62"/>
        <end position="80"/>
    </location>
</feature>
<evidence type="ECO:0000256" key="3">
    <source>
        <dbReference type="ARBA" id="ARBA00007725"/>
    </source>
</evidence>
<feature type="transmembrane region" description="Helical" evidence="10">
    <location>
        <begin position="12"/>
        <end position="31"/>
    </location>
</feature>
<dbReference type="Proteomes" id="UP000295341">
    <property type="component" value="Unassembled WGS sequence"/>
</dbReference>
<dbReference type="EMBL" id="SOBT01000009">
    <property type="protein sequence ID" value="TDU28940.1"/>
    <property type="molecule type" value="Genomic_DNA"/>
</dbReference>
<keyword evidence="4" id="KW-1003">Cell membrane</keyword>
<keyword evidence="7 10" id="KW-0472">Membrane</keyword>
<accession>A0A4R7P780</accession>
<dbReference type="RefSeq" id="WP_133882452.1">
    <property type="nucleotide sequence ID" value="NZ_MWIN01000018.1"/>
</dbReference>
<evidence type="ECO:0000256" key="2">
    <source>
        <dbReference type="ARBA" id="ARBA00004651"/>
    </source>
</evidence>
<organism evidence="11 12">
    <name type="scientific">Panacagrimonas perspica</name>
    <dbReference type="NCBI Taxonomy" id="381431"/>
    <lineage>
        <taxon>Bacteria</taxon>
        <taxon>Pseudomonadati</taxon>
        <taxon>Pseudomonadota</taxon>
        <taxon>Gammaproteobacteria</taxon>
        <taxon>Nevskiales</taxon>
        <taxon>Nevskiaceae</taxon>
        <taxon>Panacagrimonas</taxon>
    </lineage>
</organism>
<evidence type="ECO:0000256" key="10">
    <source>
        <dbReference type="SAM" id="Phobius"/>
    </source>
</evidence>
<evidence type="ECO:0000256" key="9">
    <source>
        <dbReference type="SAM" id="MobiDB-lite"/>
    </source>
</evidence>
<name>A0A4R7P780_9GAMM</name>
<sequence>MNGVLARYLRRRVATQVLALVLVLTALMQLLELLDVTGEVLDRNLGMSGLMRYALLRTPSEVVVALPLAVLLGSMSAFYAMARNHEIVAMRCAGMSLKRLVLLLLPVPLALAAAQFVLSDRLVPHAEEALKAWWDQTAPPEDAPDPRWVQTRDGPASFDRASPDGRKLTGLRIYERGADGLFAARITAEQAQWHDGAWNLSGVEDWAVDKTKMQRQHETLRRWEINLRPDDVMRLDLMQPHLSSSMLSGVLSGDRVGAQPIGFYQTMFYRTFTTPLTAFIMLLLAVPTAQMMARSGGGGGSLLIALGLGLAYLLCDGIMAAMGTSGRIPALASVAGAPVTFTLIALVQLQLCDRT</sequence>
<evidence type="ECO:0000313" key="11">
    <source>
        <dbReference type="EMBL" id="TDU28940.1"/>
    </source>
</evidence>
<evidence type="ECO:0000256" key="5">
    <source>
        <dbReference type="ARBA" id="ARBA00022692"/>
    </source>
</evidence>
<keyword evidence="12" id="KW-1185">Reference proteome</keyword>
<comment type="similarity">
    <text evidence="3">Belongs to the LptF/LptG family.</text>
</comment>
<dbReference type="PANTHER" id="PTHR33529">
    <property type="entry name" value="SLR0882 PROTEIN-RELATED"/>
    <property type="match status" value="1"/>
</dbReference>
<feature type="transmembrane region" description="Helical" evidence="10">
    <location>
        <begin position="100"/>
        <end position="118"/>
    </location>
</feature>
<reference evidence="11 12" key="1">
    <citation type="submission" date="2019-03" db="EMBL/GenBank/DDBJ databases">
        <title>Genomic Encyclopedia of Type Strains, Phase IV (KMG-IV): sequencing the most valuable type-strain genomes for metagenomic binning, comparative biology and taxonomic classification.</title>
        <authorList>
            <person name="Goeker M."/>
        </authorList>
    </citation>
    <scope>NUCLEOTIDE SEQUENCE [LARGE SCALE GENOMIC DNA]</scope>
    <source>
        <strain evidence="11 12">DSM 26377</strain>
    </source>
</reference>
<evidence type="ECO:0000313" key="12">
    <source>
        <dbReference type="Proteomes" id="UP000295341"/>
    </source>
</evidence>
<gene>
    <name evidence="11" type="ORF">DFR24_3321</name>
</gene>
<proteinExistence type="inferred from homology"/>
<feature type="transmembrane region" description="Helical" evidence="10">
    <location>
        <begin position="301"/>
        <end position="322"/>
    </location>
</feature>
<evidence type="ECO:0000256" key="6">
    <source>
        <dbReference type="ARBA" id="ARBA00022989"/>
    </source>
</evidence>
<dbReference type="OrthoDB" id="9792188at2"/>
<dbReference type="AlphaFoldDB" id="A0A4R7P780"/>
<evidence type="ECO:0000256" key="8">
    <source>
        <dbReference type="ARBA" id="ARBA00026081"/>
    </source>
</evidence>
<dbReference type="GO" id="GO:0015920">
    <property type="term" value="P:lipopolysaccharide transport"/>
    <property type="evidence" value="ECO:0007669"/>
    <property type="project" value="TreeGrafter"/>
</dbReference>
<dbReference type="PANTHER" id="PTHR33529:SF2">
    <property type="entry name" value="LIPOPOLYSACCHARIDE EXPORT SYSTEM PERMEASE PROTEIN LPTG"/>
    <property type="match status" value="1"/>
</dbReference>
<keyword evidence="6 10" id="KW-1133">Transmembrane helix</keyword>
<dbReference type="InterPro" id="IPR005495">
    <property type="entry name" value="LptG/LptF_permease"/>
</dbReference>
<feature type="transmembrane region" description="Helical" evidence="10">
    <location>
        <begin position="328"/>
        <end position="349"/>
    </location>
</feature>
<feature type="transmembrane region" description="Helical" evidence="10">
    <location>
        <begin position="267"/>
        <end position="289"/>
    </location>
</feature>
<keyword evidence="5 10" id="KW-0812">Transmembrane</keyword>
<evidence type="ECO:0000256" key="1">
    <source>
        <dbReference type="ARBA" id="ARBA00002265"/>
    </source>
</evidence>
<dbReference type="GO" id="GO:0043190">
    <property type="term" value="C:ATP-binding cassette (ABC) transporter complex"/>
    <property type="evidence" value="ECO:0007669"/>
    <property type="project" value="TreeGrafter"/>
</dbReference>
<feature type="region of interest" description="Disordered" evidence="9">
    <location>
        <begin position="134"/>
        <end position="164"/>
    </location>
</feature>
<evidence type="ECO:0000256" key="7">
    <source>
        <dbReference type="ARBA" id="ARBA00023136"/>
    </source>
</evidence>
<protein>
    <submittedName>
        <fullName evidence="11">Lipopolysaccharide export system permease protein</fullName>
    </submittedName>
</protein>